<keyword evidence="4" id="KW-1185">Reference proteome</keyword>
<evidence type="ECO:0000313" key="4">
    <source>
        <dbReference type="Proteomes" id="UP000008021"/>
    </source>
</evidence>
<dbReference type="GO" id="GO:0003700">
    <property type="term" value="F:DNA-binding transcription factor activity"/>
    <property type="evidence" value="ECO:0007669"/>
    <property type="project" value="InterPro"/>
</dbReference>
<dbReference type="AlphaFoldDB" id="A0A0E0ELT8"/>
<reference evidence="3" key="2">
    <citation type="submission" date="2018-05" db="EMBL/GenBank/DDBJ databases">
        <title>OmerRS3 (Oryza meridionalis Reference Sequence Version 3).</title>
        <authorList>
            <person name="Zhang J."/>
            <person name="Kudrna D."/>
            <person name="Lee S."/>
            <person name="Talag J."/>
            <person name="Welchert J."/>
            <person name="Wing R.A."/>
        </authorList>
    </citation>
    <scope>NUCLEOTIDE SEQUENCE [LARGE SCALE GENOMIC DNA]</scope>
    <source>
        <strain evidence="3">cv. OR44</strain>
    </source>
</reference>
<evidence type="ECO:0000256" key="1">
    <source>
        <dbReference type="SAM" id="Coils"/>
    </source>
</evidence>
<dbReference type="EnsemblPlants" id="OMERI08G12880.2">
    <property type="protein sequence ID" value="OMERI08G12880.2"/>
    <property type="gene ID" value="OMERI08G12880"/>
</dbReference>
<dbReference type="PROSITE" id="PS51297">
    <property type="entry name" value="K_BOX"/>
    <property type="match status" value="1"/>
</dbReference>
<sequence length="146" mass="16971">MMINGRLLKLWQQEAASLRQQLHNLQEYHRQLLGQQLSGLDVEDLQNLESRLEMSLKNIRLRKDNVMMDQIQELSRKGSLIHQENMELHKKVGLVHQENINLQKKVYKTKSNGHPTGSTIQHSFLTTDNEIGPNLELSLPENVEKE</sequence>
<dbReference type="Pfam" id="PF01486">
    <property type="entry name" value="K-box"/>
    <property type="match status" value="1"/>
</dbReference>
<dbReference type="GO" id="GO:0005634">
    <property type="term" value="C:nucleus"/>
    <property type="evidence" value="ECO:0007669"/>
    <property type="project" value="InterPro"/>
</dbReference>
<name>A0A0E0ELT8_9ORYZ</name>
<dbReference type="HOGENOM" id="CLU_053053_2_1_1"/>
<organism evidence="3">
    <name type="scientific">Oryza meridionalis</name>
    <dbReference type="NCBI Taxonomy" id="40149"/>
    <lineage>
        <taxon>Eukaryota</taxon>
        <taxon>Viridiplantae</taxon>
        <taxon>Streptophyta</taxon>
        <taxon>Embryophyta</taxon>
        <taxon>Tracheophyta</taxon>
        <taxon>Spermatophyta</taxon>
        <taxon>Magnoliopsida</taxon>
        <taxon>Liliopsida</taxon>
        <taxon>Poales</taxon>
        <taxon>Poaceae</taxon>
        <taxon>BOP clade</taxon>
        <taxon>Oryzoideae</taxon>
        <taxon>Oryzeae</taxon>
        <taxon>Oryzinae</taxon>
        <taxon>Oryza</taxon>
    </lineage>
</organism>
<dbReference type="Proteomes" id="UP000008021">
    <property type="component" value="Chromosome 8"/>
</dbReference>
<evidence type="ECO:0000313" key="3">
    <source>
        <dbReference type="EnsemblPlants" id="OMERI08G12880.2"/>
    </source>
</evidence>
<keyword evidence="1" id="KW-0175">Coiled coil</keyword>
<dbReference type="Gramene" id="OMERI08G12880.2">
    <property type="protein sequence ID" value="OMERI08G12880.2"/>
    <property type="gene ID" value="OMERI08G12880"/>
</dbReference>
<feature type="coiled-coil region" evidence="1">
    <location>
        <begin position="8"/>
        <end position="62"/>
    </location>
</feature>
<feature type="domain" description="K-box" evidence="2">
    <location>
        <begin position="8"/>
        <end position="98"/>
    </location>
</feature>
<protein>
    <recommendedName>
        <fullName evidence="2">K-box domain-containing protein</fullName>
    </recommendedName>
</protein>
<proteinExistence type="predicted"/>
<evidence type="ECO:0000259" key="2">
    <source>
        <dbReference type="PROSITE" id="PS51297"/>
    </source>
</evidence>
<accession>A0A0E0ELT8</accession>
<reference evidence="3" key="1">
    <citation type="submission" date="2015-04" db="UniProtKB">
        <authorList>
            <consortium name="EnsemblPlants"/>
        </authorList>
    </citation>
    <scope>IDENTIFICATION</scope>
</reference>
<dbReference type="InterPro" id="IPR002487">
    <property type="entry name" value="TF_Kbox"/>
</dbReference>